<evidence type="ECO:0000259" key="2">
    <source>
        <dbReference type="Pfam" id="PF00534"/>
    </source>
</evidence>
<organism evidence="5 7">
    <name type="scientific">Capnocytophaga haemolytica</name>
    <dbReference type="NCBI Taxonomy" id="45243"/>
    <lineage>
        <taxon>Bacteria</taxon>
        <taxon>Pseudomonadati</taxon>
        <taxon>Bacteroidota</taxon>
        <taxon>Flavobacteriia</taxon>
        <taxon>Flavobacteriales</taxon>
        <taxon>Flavobacteriaceae</taxon>
        <taxon>Capnocytophaga</taxon>
    </lineage>
</organism>
<evidence type="ECO:0000256" key="1">
    <source>
        <dbReference type="ARBA" id="ARBA00022679"/>
    </source>
</evidence>
<dbReference type="Pfam" id="PF13439">
    <property type="entry name" value="Glyco_transf_4"/>
    <property type="match status" value="1"/>
</dbReference>
<dbReference type="PANTHER" id="PTHR46401">
    <property type="entry name" value="GLYCOSYLTRANSFERASE WBBK-RELATED"/>
    <property type="match status" value="1"/>
</dbReference>
<evidence type="ECO:0000259" key="3">
    <source>
        <dbReference type="Pfam" id="PF13439"/>
    </source>
</evidence>
<evidence type="ECO:0000313" key="7">
    <source>
        <dbReference type="Proteomes" id="UP000215539"/>
    </source>
</evidence>
<dbReference type="SUPFAM" id="SSF53756">
    <property type="entry name" value="UDP-Glycosyltransferase/glycogen phosphorylase"/>
    <property type="match status" value="1"/>
</dbReference>
<evidence type="ECO:0000313" key="4">
    <source>
        <dbReference type="EMBL" id="AMD84558.1"/>
    </source>
</evidence>
<dbReference type="CDD" id="cd03801">
    <property type="entry name" value="GT4_PimA-like"/>
    <property type="match status" value="1"/>
</dbReference>
<dbReference type="EMBL" id="LT906449">
    <property type="protein sequence ID" value="SNV09331.1"/>
    <property type="molecule type" value="Genomic_DNA"/>
</dbReference>
<accession>A0AAX2GYC3</accession>
<feature type="domain" description="Glycosyl transferase family 1" evidence="2">
    <location>
        <begin position="187"/>
        <end position="323"/>
    </location>
</feature>
<feature type="domain" description="Glycosyltransferase subfamily 4-like N-terminal" evidence="3">
    <location>
        <begin position="20"/>
        <end position="178"/>
    </location>
</feature>
<dbReference type="GO" id="GO:0103011">
    <property type="term" value="F:mannosylfructose-phosphate synthase activity"/>
    <property type="evidence" value="ECO:0007669"/>
    <property type="project" value="UniProtKB-EC"/>
</dbReference>
<dbReference type="AlphaFoldDB" id="A0AAX2GYC3"/>
<reference evidence="4 6" key="1">
    <citation type="submission" date="2016-02" db="EMBL/GenBank/DDBJ databases">
        <authorList>
            <person name="Holder M.E."/>
            <person name="Ajami N.J."/>
            <person name="Petrosino J.F."/>
        </authorList>
    </citation>
    <scope>NUCLEOTIDE SEQUENCE [LARGE SCALE GENOMIC DNA]</scope>
    <source>
        <strain evidence="4 6">CCUG 32990</strain>
    </source>
</reference>
<dbReference type="EMBL" id="CP014227">
    <property type="protein sequence ID" value="AMD84558.1"/>
    <property type="molecule type" value="Genomic_DNA"/>
</dbReference>
<proteinExistence type="predicted"/>
<dbReference type="PANTHER" id="PTHR46401:SF2">
    <property type="entry name" value="GLYCOSYLTRANSFERASE WBBK-RELATED"/>
    <property type="match status" value="1"/>
</dbReference>
<sequence length="371" mass="42728">MKTEEKKEIIITIERFRKAGGTESYMFDLIRSFAQRGIKVHVYADKFDTSLDTYPLIIPHTINLKYIPKPLRIFFFYRFFNKQRLQGVPVITFNYTDNADILICGGNRLGYLNANNNSLDTRQVGCFDKWQINRERAAFKSVRTIVAHSELMKEELIKYYGIAAEKVTILYPPIDTSRFEVLGEEARRTIRARYGWKEEKTVFLFPSIGHKRKGFEVLASFFANTDLPVKLAVAGTPIEQSMRNVESLGFCDNMPELYNAVDYTAMASEYEPFGLVGIESVLCGTPIVFSKNMACREVFNDKAGIFFDRNSPKALRAAIEEAVVRKEKGGARLTKPKECLKYDPTIERHIESLLKYLEKIEVKKIQYEISY</sequence>
<gene>
    <name evidence="5" type="primary">mfpsA</name>
    <name evidence="4" type="ORF">AXF12_02885</name>
    <name evidence="5" type="ORF">SAMEA44541418_01162</name>
</gene>
<protein>
    <submittedName>
        <fullName evidence="5">Mannosylfructose-phosphate synthase</fullName>
        <ecNumber evidence="5">2.4.1.246</ecNumber>
    </submittedName>
</protein>
<dbReference type="RefSeq" id="WP_066428156.1">
    <property type="nucleotide sequence ID" value="NZ_CP014227.1"/>
</dbReference>
<evidence type="ECO:0000313" key="5">
    <source>
        <dbReference type="EMBL" id="SNV09331.1"/>
    </source>
</evidence>
<dbReference type="InterPro" id="IPR028098">
    <property type="entry name" value="Glyco_trans_4-like_N"/>
</dbReference>
<keyword evidence="6" id="KW-1185">Reference proteome</keyword>
<dbReference type="Pfam" id="PF00534">
    <property type="entry name" value="Glycos_transf_1"/>
    <property type="match status" value="1"/>
</dbReference>
<dbReference type="Proteomes" id="UP000065822">
    <property type="component" value="Chromosome"/>
</dbReference>
<keyword evidence="5" id="KW-0328">Glycosyltransferase</keyword>
<dbReference type="KEGG" id="chg:AXF12_02885"/>
<dbReference type="EC" id="2.4.1.246" evidence="5"/>
<evidence type="ECO:0000313" key="6">
    <source>
        <dbReference type="Proteomes" id="UP000065822"/>
    </source>
</evidence>
<dbReference type="Proteomes" id="UP000215539">
    <property type="component" value="Chromosome 1"/>
</dbReference>
<name>A0AAX2GYC3_9FLAO</name>
<keyword evidence="1 5" id="KW-0808">Transferase</keyword>
<dbReference type="InterPro" id="IPR001296">
    <property type="entry name" value="Glyco_trans_1"/>
</dbReference>
<dbReference type="GO" id="GO:0009103">
    <property type="term" value="P:lipopolysaccharide biosynthetic process"/>
    <property type="evidence" value="ECO:0007669"/>
    <property type="project" value="TreeGrafter"/>
</dbReference>
<dbReference type="Gene3D" id="3.40.50.2000">
    <property type="entry name" value="Glycogen Phosphorylase B"/>
    <property type="match status" value="2"/>
</dbReference>
<reference evidence="5 7" key="2">
    <citation type="submission" date="2017-06" db="EMBL/GenBank/DDBJ databases">
        <authorList>
            <consortium name="Pathogen Informatics"/>
        </authorList>
    </citation>
    <scope>NUCLEOTIDE SEQUENCE [LARGE SCALE GENOMIC DNA]</scope>
    <source>
        <strain evidence="5 7">NCTC12947</strain>
    </source>
</reference>